<reference evidence="7 8" key="1">
    <citation type="submission" date="2019-07" db="EMBL/GenBank/DDBJ databases">
        <title>Genome assembly of two rare yeast pathogens: Diutina rugosa and Trichomonascus ciferrii.</title>
        <authorList>
            <person name="Mixao V."/>
            <person name="Saus E."/>
            <person name="Hansen A."/>
            <person name="Lass-Flor C."/>
            <person name="Gabaldon T."/>
        </authorList>
    </citation>
    <scope>NUCLEOTIDE SEQUENCE [LARGE SCALE GENOMIC DNA]</scope>
    <source>
        <strain evidence="7 8">CBS 613</strain>
    </source>
</reference>
<evidence type="ECO:0000256" key="2">
    <source>
        <dbReference type="ARBA" id="ARBA00022741"/>
    </source>
</evidence>
<keyword evidence="2" id="KW-0547">Nucleotide-binding</keyword>
<dbReference type="OrthoDB" id="391988at2759"/>
<dbReference type="GO" id="GO:0005739">
    <property type="term" value="C:mitochondrion"/>
    <property type="evidence" value="ECO:0007669"/>
    <property type="project" value="TreeGrafter"/>
</dbReference>
<dbReference type="RefSeq" id="XP_034014927.1">
    <property type="nucleotide sequence ID" value="XM_034155391.1"/>
</dbReference>
<dbReference type="AlphaFoldDB" id="A0A642UYH2"/>
<proteinExistence type="predicted"/>
<evidence type="ECO:0000256" key="3">
    <source>
        <dbReference type="ARBA" id="ARBA00022842"/>
    </source>
</evidence>
<dbReference type="Proteomes" id="UP000449547">
    <property type="component" value="Unassembled WGS sequence"/>
</dbReference>
<feature type="domain" description="EngB-type G" evidence="6">
    <location>
        <begin position="126"/>
        <end position="285"/>
    </location>
</feature>
<keyword evidence="3" id="KW-0460">Magnesium</keyword>
<dbReference type="EMBL" id="SWFT01000010">
    <property type="protein sequence ID" value="KAA8908174.1"/>
    <property type="molecule type" value="Genomic_DNA"/>
</dbReference>
<dbReference type="SUPFAM" id="SSF52540">
    <property type="entry name" value="P-loop containing nucleoside triphosphate hydrolases"/>
    <property type="match status" value="1"/>
</dbReference>
<sequence>MRASLRCWNYRRFIQGPKRPRPTGVAFDASAVATSPVITADRLTEHFAKDEFTIPSDKLVTKSQTWWKRAAQEIEWTLADYDEIPDVKVARLEQERESRLKQWQPGDPPVRQKRSTYGHSPKWLKPLPEVVMLGHTNAGKSSILNALLPSKPLARVAKRPGYTKTVNCYNIGNQLRVLDSPGYGEYGEEKQGQMVLEYLERRQQCRKAYVLIDAKEGVLELDYDILDHVAGLGVSVDVVFTKVDEVIYRHYWRQAKAMKGRHFLKRDLHQMVKDINIQIIAHFQRLLTEGGIGDTNYPVNLIFTNSQTNSYVRREGGIAALRADIFRACGLDTR</sequence>
<dbReference type="VEuPathDB" id="FungiDB:DIURU_000271"/>
<dbReference type="Gene3D" id="3.40.50.300">
    <property type="entry name" value="P-loop containing nucleotide triphosphate hydrolases"/>
    <property type="match status" value="1"/>
</dbReference>
<dbReference type="GeneID" id="54778924"/>
<keyword evidence="4" id="KW-0342">GTP-binding</keyword>
<evidence type="ECO:0000256" key="5">
    <source>
        <dbReference type="SAM" id="MobiDB-lite"/>
    </source>
</evidence>
<dbReference type="InterPro" id="IPR006073">
    <property type="entry name" value="GTP-bd"/>
</dbReference>
<dbReference type="GO" id="GO:0046872">
    <property type="term" value="F:metal ion binding"/>
    <property type="evidence" value="ECO:0007669"/>
    <property type="project" value="UniProtKB-KW"/>
</dbReference>
<comment type="caution">
    <text evidence="7">The sequence shown here is derived from an EMBL/GenBank/DDBJ whole genome shotgun (WGS) entry which is preliminary data.</text>
</comment>
<dbReference type="CDD" id="cd01876">
    <property type="entry name" value="YihA_EngB"/>
    <property type="match status" value="1"/>
</dbReference>
<dbReference type="GO" id="GO:0005525">
    <property type="term" value="F:GTP binding"/>
    <property type="evidence" value="ECO:0007669"/>
    <property type="project" value="UniProtKB-KW"/>
</dbReference>
<gene>
    <name evidence="7" type="ORF">DIURU_000271</name>
</gene>
<accession>A0A642UYH2</accession>
<dbReference type="InterPro" id="IPR052279">
    <property type="entry name" value="EngB_GTPase"/>
</dbReference>
<keyword evidence="8" id="KW-1185">Reference proteome</keyword>
<evidence type="ECO:0000256" key="4">
    <source>
        <dbReference type="ARBA" id="ARBA00023134"/>
    </source>
</evidence>
<evidence type="ECO:0000313" key="7">
    <source>
        <dbReference type="EMBL" id="KAA8908174.1"/>
    </source>
</evidence>
<dbReference type="InterPro" id="IPR030393">
    <property type="entry name" value="G_ENGB_dom"/>
</dbReference>
<dbReference type="Pfam" id="PF01926">
    <property type="entry name" value="MMR_HSR1"/>
    <property type="match status" value="1"/>
</dbReference>
<evidence type="ECO:0000259" key="6">
    <source>
        <dbReference type="PROSITE" id="PS51706"/>
    </source>
</evidence>
<evidence type="ECO:0000313" key="8">
    <source>
        <dbReference type="Proteomes" id="UP000449547"/>
    </source>
</evidence>
<feature type="region of interest" description="Disordered" evidence="5">
    <location>
        <begin position="98"/>
        <end position="118"/>
    </location>
</feature>
<keyword evidence="1" id="KW-0479">Metal-binding</keyword>
<name>A0A642UYH2_DIURU</name>
<organism evidence="7 8">
    <name type="scientific">Diutina rugosa</name>
    <name type="common">Yeast</name>
    <name type="synonym">Candida rugosa</name>
    <dbReference type="NCBI Taxonomy" id="5481"/>
    <lineage>
        <taxon>Eukaryota</taxon>
        <taxon>Fungi</taxon>
        <taxon>Dikarya</taxon>
        <taxon>Ascomycota</taxon>
        <taxon>Saccharomycotina</taxon>
        <taxon>Pichiomycetes</taxon>
        <taxon>Debaryomycetaceae</taxon>
        <taxon>Diutina</taxon>
    </lineage>
</organism>
<dbReference type="PROSITE" id="PS51706">
    <property type="entry name" value="G_ENGB"/>
    <property type="match status" value="1"/>
</dbReference>
<dbReference type="PANTHER" id="PTHR46498">
    <property type="entry name" value="GTP-BINDING PROTEIN 8"/>
    <property type="match status" value="1"/>
</dbReference>
<evidence type="ECO:0000256" key="1">
    <source>
        <dbReference type="ARBA" id="ARBA00022723"/>
    </source>
</evidence>
<dbReference type="InterPro" id="IPR027417">
    <property type="entry name" value="P-loop_NTPase"/>
</dbReference>
<protein>
    <recommendedName>
        <fullName evidence="6">EngB-type G domain-containing protein</fullName>
    </recommendedName>
</protein>
<dbReference type="PANTHER" id="PTHR46498:SF1">
    <property type="entry name" value="GTP-BINDING PROTEIN 8"/>
    <property type="match status" value="1"/>
</dbReference>